<evidence type="ECO:0000313" key="1">
    <source>
        <dbReference type="EMBL" id="OCG72649.1"/>
    </source>
</evidence>
<dbReference type="RefSeq" id="WP_067027687.1">
    <property type="nucleotide sequence ID" value="NZ_CP038256.1"/>
</dbReference>
<reference evidence="1 2" key="1">
    <citation type="submission" date="2016-05" db="EMBL/GenBank/DDBJ databases">
        <authorList>
            <person name="Lavstsen T."/>
            <person name="Jespersen J.S."/>
        </authorList>
    </citation>
    <scope>NUCLEOTIDE SEQUENCE [LARGE SCALE GENOMIC DNA]</scope>
    <source>
        <strain evidence="1 2">YLB-01</strain>
    </source>
</reference>
<dbReference type="InterPro" id="IPR036412">
    <property type="entry name" value="HAD-like_sf"/>
</dbReference>
<comment type="caution">
    <text evidence="1">The sequence shown here is derived from an EMBL/GenBank/DDBJ whole genome shotgun (WGS) entry which is preliminary data.</text>
</comment>
<dbReference type="AlphaFoldDB" id="A0A1B9N7S4"/>
<dbReference type="Gene3D" id="3.40.50.1000">
    <property type="entry name" value="HAD superfamily/HAD-like"/>
    <property type="match status" value="1"/>
</dbReference>
<dbReference type="Proteomes" id="UP000093355">
    <property type="component" value="Unassembled WGS sequence"/>
</dbReference>
<organism evidence="1 2">
    <name type="scientific">Microbacterium sediminis</name>
    <dbReference type="NCBI Taxonomy" id="904291"/>
    <lineage>
        <taxon>Bacteria</taxon>
        <taxon>Bacillati</taxon>
        <taxon>Actinomycetota</taxon>
        <taxon>Actinomycetes</taxon>
        <taxon>Micrococcales</taxon>
        <taxon>Microbacteriaceae</taxon>
        <taxon>Microbacterium</taxon>
    </lineage>
</organism>
<dbReference type="OrthoDB" id="3851389at2"/>
<sequence>MAASVVFDFDGTLAVGNGAVLAYAREVARRAGTGFLERVERTLAAFDDGLEDRFRDGYDIVGILGRDAGIAPDELQDAYLASRAALGGPDAPVDMAPGLDELLAALPASTRVVLATNAPALGVEPLLDAWGVRARIDALHYDTGKPAGLTPIIRDALALGPVLSVGDIVENDLAPAAALGADTALVGATAAESAAAVTMRAATLAELAPQILAWAHRADALTPVLPGTGHPLER</sequence>
<name>A0A1B9N7S4_9MICO</name>
<evidence type="ECO:0000313" key="2">
    <source>
        <dbReference type="Proteomes" id="UP000093355"/>
    </source>
</evidence>
<dbReference type="EMBL" id="LXMD01000029">
    <property type="protein sequence ID" value="OCG72649.1"/>
    <property type="molecule type" value="Genomic_DNA"/>
</dbReference>
<keyword evidence="2" id="KW-1185">Reference proteome</keyword>
<gene>
    <name evidence="1" type="ORF">A7J15_10420</name>
</gene>
<accession>A0A1B9N7S4</accession>
<dbReference type="SUPFAM" id="SSF56784">
    <property type="entry name" value="HAD-like"/>
    <property type="match status" value="1"/>
</dbReference>
<dbReference type="InterPro" id="IPR023214">
    <property type="entry name" value="HAD_sf"/>
</dbReference>
<protein>
    <submittedName>
        <fullName evidence="1">Uncharacterized protein</fullName>
    </submittedName>
</protein>
<dbReference type="STRING" id="904291.A7J15_10420"/>
<proteinExistence type="predicted"/>